<dbReference type="Proteomes" id="UP000812013">
    <property type="component" value="Unassembled WGS sequence"/>
</dbReference>
<evidence type="ECO:0000256" key="1">
    <source>
        <dbReference type="SAM" id="Phobius"/>
    </source>
</evidence>
<keyword evidence="3" id="KW-1185">Reference proteome</keyword>
<keyword evidence="1" id="KW-0812">Transmembrane</keyword>
<name>A0ABS6Z076_9ACTN</name>
<accession>A0ABS6Z076</accession>
<evidence type="ECO:0000313" key="3">
    <source>
        <dbReference type="Proteomes" id="UP000812013"/>
    </source>
</evidence>
<feature type="transmembrane region" description="Helical" evidence="1">
    <location>
        <begin position="57"/>
        <end position="76"/>
    </location>
</feature>
<feature type="transmembrane region" description="Helical" evidence="1">
    <location>
        <begin position="253"/>
        <end position="272"/>
    </location>
</feature>
<proteinExistence type="predicted"/>
<comment type="caution">
    <text evidence="2">The sequence shown here is derived from an EMBL/GenBank/DDBJ whole genome shotgun (WGS) entry which is preliminary data.</text>
</comment>
<reference evidence="2 3" key="1">
    <citation type="submission" date="2019-12" db="EMBL/GenBank/DDBJ databases">
        <title>Genome sequence of Streptomyces bambusae.</title>
        <authorList>
            <person name="Bansal K."/>
            <person name="Choksket S."/>
            <person name="Korpole S."/>
            <person name="Patil P.B."/>
        </authorList>
    </citation>
    <scope>NUCLEOTIDE SEQUENCE [LARGE SCALE GENOMIC DNA]</scope>
    <source>
        <strain evidence="2 3">SK60</strain>
    </source>
</reference>
<protein>
    <recommendedName>
        <fullName evidence="4">Type II secretion system protein GspF domain-containing protein</fullName>
    </recommendedName>
</protein>
<gene>
    <name evidence="2" type="ORF">GPJ59_04425</name>
</gene>
<dbReference type="RefSeq" id="WP_219665030.1">
    <property type="nucleotide sequence ID" value="NZ_WTFF01000014.1"/>
</dbReference>
<evidence type="ECO:0000313" key="2">
    <source>
        <dbReference type="EMBL" id="MBW5481150.1"/>
    </source>
</evidence>
<keyword evidence="1" id="KW-0472">Membrane</keyword>
<feature type="transmembrane region" description="Helical" evidence="1">
    <location>
        <begin position="221"/>
        <end position="241"/>
    </location>
</feature>
<organism evidence="2 3">
    <name type="scientific">Streptomyces bambusae</name>
    <dbReference type="NCBI Taxonomy" id="1550616"/>
    <lineage>
        <taxon>Bacteria</taxon>
        <taxon>Bacillati</taxon>
        <taxon>Actinomycetota</taxon>
        <taxon>Actinomycetes</taxon>
        <taxon>Kitasatosporales</taxon>
        <taxon>Streptomycetaceae</taxon>
        <taxon>Streptomyces</taxon>
    </lineage>
</organism>
<dbReference type="EMBL" id="WTFF01000014">
    <property type="protein sequence ID" value="MBW5481150.1"/>
    <property type="molecule type" value="Genomic_DNA"/>
</dbReference>
<keyword evidence="1" id="KW-1133">Transmembrane helix</keyword>
<evidence type="ECO:0008006" key="4">
    <source>
        <dbReference type="Google" id="ProtNLM"/>
    </source>
</evidence>
<sequence length="282" mass="30229">MTLLALWLGLRLIKFSAVVVRDLAVALGSESVARAAKHFLWVLRPEAANQPVHGWDALIYMITWVAALITPVWWLLKRRPARGAVLRHRATIQTVEALNLCAEAYSRPPGQRASQLRALDLGLRATEDAILRAHRYAGTIPRRSARQAAARAHAAQVAGALRAESLRIDVDPETALPRLGAMLAEIGERCAEGRVGSMLPAESLVDVAPVSAARTTVRESIHVAVVIIAAMTAAVGASSALPTLGVNDDLRPWLIVGCAVLAAILVGGWHRVGRLLELVPGK</sequence>